<comment type="caution">
    <text evidence="2">The sequence shown here is derived from an EMBL/GenBank/DDBJ whole genome shotgun (WGS) entry which is preliminary data.</text>
</comment>
<dbReference type="Proteomes" id="UP001500102">
    <property type="component" value="Unassembled WGS sequence"/>
</dbReference>
<feature type="domain" description="Shikimate dehydrogenase substrate binding N-terminal" evidence="1">
    <location>
        <begin position="66"/>
        <end position="134"/>
    </location>
</feature>
<dbReference type="PANTHER" id="PTHR21089">
    <property type="entry name" value="SHIKIMATE DEHYDROGENASE"/>
    <property type="match status" value="1"/>
</dbReference>
<sequence length="319" mass="33713">MRECIHKRRWSGEAPAPGVVEVRARAQAGLRGSGPLLAFNGAVPILNKDMTLCISLSARPSNNGTRFHNHLYEQLGLNWIYKAFAPTDLAQAIAGVRGLGIRGCAVSMPYKEDVIALVDVMDPSARAIDSVNTIVNDGGRLTAYNTDYTAIEQLLQRNAVPTDYSVLVLGSGGMAKATVAALRDAGFKDVTVVARNEDTGRGLAELYGFAWSPDLGSARSGTGTADMIINVTPVGMAGGPDAEALSFPQQAIDAAKVVFDVVALPAETPLIKAARAAGKTVITGAEVATIQALEQFVLYTGIRPTDEQIKAAEEFTRAQ</sequence>
<evidence type="ECO:0000313" key="3">
    <source>
        <dbReference type="Proteomes" id="UP001500102"/>
    </source>
</evidence>
<keyword evidence="3" id="KW-1185">Reference proteome</keyword>
<reference evidence="2 3" key="1">
    <citation type="journal article" date="2019" name="Int. J. Syst. Evol. Microbiol.">
        <title>The Global Catalogue of Microorganisms (GCM) 10K type strain sequencing project: providing services to taxonomists for standard genome sequencing and annotation.</title>
        <authorList>
            <consortium name="The Broad Institute Genomics Platform"/>
            <consortium name="The Broad Institute Genome Sequencing Center for Infectious Disease"/>
            <person name="Wu L."/>
            <person name="Ma J."/>
        </authorList>
    </citation>
    <scope>NUCLEOTIDE SEQUENCE [LARGE SCALE GENOMIC DNA]</scope>
    <source>
        <strain evidence="2 3">JCM 15921</strain>
    </source>
</reference>
<dbReference type="InterPro" id="IPR036291">
    <property type="entry name" value="NAD(P)-bd_dom_sf"/>
</dbReference>
<name>A0ABN2ZTV2_9MICC</name>
<dbReference type="InterPro" id="IPR022893">
    <property type="entry name" value="Shikimate_DH_fam"/>
</dbReference>
<dbReference type="Pfam" id="PF08501">
    <property type="entry name" value="Shikimate_dh_N"/>
    <property type="match status" value="1"/>
</dbReference>
<organism evidence="2 3">
    <name type="scientific">Arthrobacter humicola</name>
    <dbReference type="NCBI Taxonomy" id="409291"/>
    <lineage>
        <taxon>Bacteria</taxon>
        <taxon>Bacillati</taxon>
        <taxon>Actinomycetota</taxon>
        <taxon>Actinomycetes</taxon>
        <taxon>Micrococcales</taxon>
        <taxon>Micrococcaceae</taxon>
        <taxon>Arthrobacter</taxon>
    </lineage>
</organism>
<dbReference type="NCBIfam" id="NF009202">
    <property type="entry name" value="PRK12550.1"/>
    <property type="match status" value="1"/>
</dbReference>
<dbReference type="EMBL" id="BAAAQB010000044">
    <property type="protein sequence ID" value="GAA2147236.1"/>
    <property type="molecule type" value="Genomic_DNA"/>
</dbReference>
<dbReference type="CDD" id="cd01065">
    <property type="entry name" value="NAD_bind_Shikimate_DH"/>
    <property type="match status" value="1"/>
</dbReference>
<protein>
    <submittedName>
        <fullName evidence="2">Shikimate 5-dehydrogenase</fullName>
    </submittedName>
</protein>
<dbReference type="InterPro" id="IPR046346">
    <property type="entry name" value="Aminoacid_DH-like_N_sf"/>
</dbReference>
<proteinExistence type="predicted"/>
<dbReference type="Gene3D" id="3.40.50.10860">
    <property type="entry name" value="Leucine Dehydrogenase, chain A, domain 1"/>
    <property type="match status" value="1"/>
</dbReference>
<dbReference type="SUPFAM" id="SSF51735">
    <property type="entry name" value="NAD(P)-binding Rossmann-fold domains"/>
    <property type="match status" value="1"/>
</dbReference>
<dbReference type="Gene3D" id="3.40.50.720">
    <property type="entry name" value="NAD(P)-binding Rossmann-like Domain"/>
    <property type="match status" value="1"/>
</dbReference>
<gene>
    <name evidence="2" type="ORF">GCM10009825_41490</name>
</gene>
<accession>A0ABN2ZTV2</accession>
<evidence type="ECO:0000313" key="2">
    <source>
        <dbReference type="EMBL" id="GAA2147236.1"/>
    </source>
</evidence>
<dbReference type="PANTHER" id="PTHR21089:SF9">
    <property type="entry name" value="SHIKIMATE DEHYDROGENASE-LIKE PROTEIN HI_0607"/>
    <property type="match status" value="1"/>
</dbReference>
<evidence type="ECO:0000259" key="1">
    <source>
        <dbReference type="Pfam" id="PF08501"/>
    </source>
</evidence>
<dbReference type="SUPFAM" id="SSF53223">
    <property type="entry name" value="Aminoacid dehydrogenase-like, N-terminal domain"/>
    <property type="match status" value="1"/>
</dbReference>
<dbReference type="InterPro" id="IPR013708">
    <property type="entry name" value="Shikimate_DH-bd_N"/>
</dbReference>
<dbReference type="NCBIfam" id="NF001319">
    <property type="entry name" value="PRK00258.3-3"/>
    <property type="match status" value="1"/>
</dbReference>